<evidence type="ECO:0000313" key="2">
    <source>
        <dbReference type="EMBL" id="EJF52243.1"/>
    </source>
</evidence>
<dbReference type="Proteomes" id="UP000005113">
    <property type="component" value="Unassembled WGS sequence"/>
</dbReference>
<name>J1I1U9_9BACT</name>
<proteinExistence type="predicted"/>
<keyword evidence="1" id="KW-0812">Transmembrane</keyword>
<feature type="transmembrane region" description="Helical" evidence="1">
    <location>
        <begin position="12"/>
        <end position="33"/>
    </location>
</feature>
<accession>J1I1U9</accession>
<dbReference type="EMBL" id="JH719942">
    <property type="protein sequence ID" value="EJF52243.1"/>
    <property type="molecule type" value="Genomic_DNA"/>
</dbReference>
<feature type="transmembrane region" description="Helical" evidence="1">
    <location>
        <begin position="53"/>
        <end position="70"/>
    </location>
</feature>
<gene>
    <name evidence="2" type="ORF">SapgrDRAFT_0499</name>
</gene>
<evidence type="ECO:0000256" key="1">
    <source>
        <dbReference type="SAM" id="Phobius"/>
    </source>
</evidence>
<dbReference type="HOGENOM" id="CLU_2287574_0_0_10"/>
<dbReference type="AlphaFoldDB" id="J1I1U9"/>
<keyword evidence="1" id="KW-1133">Transmembrane helix</keyword>
<dbReference type="OrthoDB" id="1493297at2"/>
<keyword evidence="1" id="KW-0472">Membrane</keyword>
<evidence type="ECO:0000313" key="3">
    <source>
        <dbReference type="Proteomes" id="UP000005113"/>
    </source>
</evidence>
<organism evidence="2 3">
    <name type="scientific">Saprospira grandis DSM 2844</name>
    <dbReference type="NCBI Taxonomy" id="694433"/>
    <lineage>
        <taxon>Bacteria</taxon>
        <taxon>Pseudomonadati</taxon>
        <taxon>Bacteroidota</taxon>
        <taxon>Saprospiria</taxon>
        <taxon>Saprospirales</taxon>
        <taxon>Saprospiraceae</taxon>
        <taxon>Saprospira</taxon>
    </lineage>
</organism>
<reference evidence="3" key="1">
    <citation type="journal article" date="2012" name="Stand. Genomic Sci.">
        <title>Permanent draft genome sequence of the gliding predator Saprospira grandis strain Sa g1 (= HR1).</title>
        <authorList>
            <person name="Mavromatis K."/>
            <person name="Chertkov O."/>
            <person name="Lapidus A."/>
            <person name="Nolan M."/>
            <person name="Lucas S."/>
            <person name="Tice H."/>
            <person name="Del Rio T.G."/>
            <person name="Cheng J.F."/>
            <person name="Han C."/>
            <person name="Tapia R."/>
            <person name="Bruce D."/>
            <person name="Goodwin L.A."/>
            <person name="Pitluck S."/>
            <person name="Huntemann M."/>
            <person name="Liolios K."/>
            <person name="Pagani I."/>
            <person name="Ivanova N."/>
            <person name="Mikhailova N."/>
            <person name="Pati A."/>
            <person name="Chen A."/>
            <person name="Palaniappan K."/>
            <person name="Land M."/>
            <person name="Brambilla E.M."/>
            <person name="Rohde M."/>
            <person name="Spring S."/>
            <person name="Goker M."/>
            <person name="Detter J.C."/>
            <person name="Bristow J."/>
            <person name="Eisen J.A."/>
            <person name="Markowitz V."/>
            <person name="Hugenholtz P."/>
            <person name="Kyrpides N.C."/>
            <person name="Klenk H.P."/>
            <person name="Woyke T."/>
        </authorList>
    </citation>
    <scope>NUCLEOTIDE SEQUENCE [LARGE SCALE GENOMIC DNA]</scope>
    <source>
        <strain evidence="3">DSM 2844</strain>
    </source>
</reference>
<feature type="transmembrane region" description="Helical" evidence="1">
    <location>
        <begin position="77"/>
        <end position="95"/>
    </location>
</feature>
<protein>
    <submittedName>
        <fullName evidence="2">Uncharacterized protein</fullName>
    </submittedName>
</protein>
<sequence length="101" mass="11445">MQLFKDQLVYGLAWGLITPLISFALVFAINKTLLQSGMLDTYATAWPGFKDSTLHLIAICGNLIPVAMANRRRLDEFTRGIMLPTVILAFVWMFYHNPLNI</sequence>
<dbReference type="RefSeq" id="WP_002657082.1">
    <property type="nucleotide sequence ID" value="NZ_JH719942.1"/>
</dbReference>